<organism evidence="1 2">
    <name type="scientific">Phytophthora nicotianae (strain INRA-310)</name>
    <name type="common">Phytophthora parasitica</name>
    <dbReference type="NCBI Taxonomy" id="761204"/>
    <lineage>
        <taxon>Eukaryota</taxon>
        <taxon>Sar</taxon>
        <taxon>Stramenopiles</taxon>
        <taxon>Oomycota</taxon>
        <taxon>Peronosporomycetes</taxon>
        <taxon>Peronosporales</taxon>
        <taxon>Peronosporaceae</taxon>
        <taxon>Phytophthora</taxon>
    </lineage>
</organism>
<dbReference type="RefSeq" id="XP_008894693.1">
    <property type="nucleotide sequence ID" value="XM_008896445.1"/>
</dbReference>
<accession>W2R5X8</accession>
<dbReference type="Proteomes" id="UP000018817">
    <property type="component" value="Unassembled WGS sequence"/>
</dbReference>
<protein>
    <submittedName>
        <fullName evidence="1">Uncharacterized protein</fullName>
    </submittedName>
</protein>
<evidence type="ECO:0000313" key="2">
    <source>
        <dbReference type="Proteomes" id="UP000018817"/>
    </source>
</evidence>
<dbReference type="AlphaFoldDB" id="W2R5X8"/>
<gene>
    <name evidence="1" type="ORF">PPTG_21192</name>
</gene>
<reference evidence="1 2" key="2">
    <citation type="submission" date="2013-11" db="EMBL/GenBank/DDBJ databases">
        <title>The Genome Sequence of Phytophthora parasitica INRA-310.</title>
        <authorList>
            <consortium name="The Broad Institute Genomics Platform"/>
            <person name="Russ C."/>
            <person name="Tyler B."/>
            <person name="Panabieres F."/>
            <person name="Shan W."/>
            <person name="Tripathy S."/>
            <person name="Grunwald N."/>
            <person name="Machado M."/>
            <person name="Johnson C.S."/>
            <person name="Arredondo F."/>
            <person name="Hong C."/>
            <person name="Coffey M."/>
            <person name="Young S.K."/>
            <person name="Zeng Q."/>
            <person name="Gargeya S."/>
            <person name="Fitzgerald M."/>
            <person name="Abouelleil A."/>
            <person name="Alvarado L."/>
            <person name="Chapman S.B."/>
            <person name="Gainer-Dewar J."/>
            <person name="Goldberg J."/>
            <person name="Griggs A."/>
            <person name="Gujja S."/>
            <person name="Hansen M."/>
            <person name="Howarth C."/>
            <person name="Imamovic A."/>
            <person name="Ireland A."/>
            <person name="Larimer J."/>
            <person name="McCowan C."/>
            <person name="Murphy C."/>
            <person name="Pearson M."/>
            <person name="Poon T.W."/>
            <person name="Priest M."/>
            <person name="Roberts A."/>
            <person name="Saif S."/>
            <person name="Shea T."/>
            <person name="Sykes S."/>
            <person name="Wortman J."/>
            <person name="Nusbaum C."/>
            <person name="Birren B."/>
        </authorList>
    </citation>
    <scope>NUCLEOTIDE SEQUENCE [LARGE SCALE GENOMIC DNA]</scope>
    <source>
        <strain evidence="1 2">INRA-310</strain>
    </source>
</reference>
<sequence>MSTGTQQSYIQAGQDTPRSFQTIQWAQQMQPNSNSPEGTGHEIDRDLRTCNCEQKRKCCRIASLT</sequence>
<dbReference type="VEuPathDB" id="FungiDB:PPTG_21192"/>
<reference evidence="2" key="1">
    <citation type="submission" date="2011-12" db="EMBL/GenBank/DDBJ databases">
        <authorList>
            <consortium name="The Broad Institute Genome Sequencing Platform"/>
            <person name="Russ C."/>
            <person name="Tyler B."/>
            <person name="Panabieres F."/>
            <person name="Shan W."/>
            <person name="Tripathy S."/>
            <person name="Grunwald N."/>
            <person name="Machado M."/>
            <person name="Young S.K."/>
            <person name="Zeng Q."/>
            <person name="Gargeya S."/>
            <person name="Fitzgerald M."/>
            <person name="Haas B."/>
            <person name="Abouelleil A."/>
            <person name="Alvarado L."/>
            <person name="Arachchi H.M."/>
            <person name="Berlin A."/>
            <person name="Chapman S.B."/>
            <person name="Gearin G."/>
            <person name="Goldberg J."/>
            <person name="Griggs A."/>
            <person name="Gujja S."/>
            <person name="Hansen M."/>
            <person name="Heiman D."/>
            <person name="Howarth C."/>
            <person name="Larimer J."/>
            <person name="Lui A."/>
            <person name="MacDonald P.J.P."/>
            <person name="McCowen C."/>
            <person name="Montmayeur A."/>
            <person name="Murphy C."/>
            <person name="Neiman D."/>
            <person name="Pearson M."/>
            <person name="Priest M."/>
            <person name="Roberts A."/>
            <person name="Saif S."/>
            <person name="Shea T."/>
            <person name="Sisk P."/>
            <person name="Stolte C."/>
            <person name="Sykes S."/>
            <person name="Wortman J."/>
            <person name="Nusbaum C."/>
            <person name="Birren B."/>
        </authorList>
    </citation>
    <scope>NUCLEOTIDE SEQUENCE [LARGE SCALE GENOMIC DNA]</scope>
    <source>
        <strain evidence="2">INRA-310</strain>
    </source>
</reference>
<evidence type="ECO:0000313" key="1">
    <source>
        <dbReference type="EMBL" id="ETN19920.1"/>
    </source>
</evidence>
<dbReference type="EMBL" id="KI669564">
    <property type="protein sequence ID" value="ETN19920.1"/>
    <property type="molecule type" value="Genomic_DNA"/>
</dbReference>
<dbReference type="GeneID" id="20189791"/>
<name>W2R5X8_PHYN3</name>
<proteinExistence type="predicted"/>